<keyword evidence="2" id="KW-1133">Transmembrane helix</keyword>
<keyword evidence="2" id="KW-0472">Membrane</keyword>
<dbReference type="OrthoDB" id="3826692at2"/>
<evidence type="ECO:0000313" key="4">
    <source>
        <dbReference type="EMBL" id="TQL64440.1"/>
    </source>
</evidence>
<organism evidence="4 5">
    <name type="scientific">Rarobacter faecitabidus</name>
    <dbReference type="NCBI Taxonomy" id="13243"/>
    <lineage>
        <taxon>Bacteria</taxon>
        <taxon>Bacillati</taxon>
        <taxon>Actinomycetota</taxon>
        <taxon>Actinomycetes</taxon>
        <taxon>Micrococcales</taxon>
        <taxon>Rarobacteraceae</taxon>
        <taxon>Rarobacter</taxon>
    </lineage>
</organism>
<name>A0A542ZW58_RARFA</name>
<dbReference type="Pfam" id="PF25362">
    <property type="entry name" value="bPH_11"/>
    <property type="match status" value="1"/>
</dbReference>
<feature type="transmembrane region" description="Helical" evidence="2">
    <location>
        <begin position="6"/>
        <end position="27"/>
    </location>
</feature>
<comment type="caution">
    <text evidence="4">The sequence shown here is derived from an EMBL/GenBank/DDBJ whole genome shotgun (WGS) entry which is preliminary data.</text>
</comment>
<evidence type="ECO:0000259" key="3">
    <source>
        <dbReference type="Pfam" id="PF25362"/>
    </source>
</evidence>
<dbReference type="AlphaFoldDB" id="A0A542ZW58"/>
<proteinExistence type="predicted"/>
<dbReference type="EMBL" id="VFOS01000001">
    <property type="protein sequence ID" value="TQL64440.1"/>
    <property type="molecule type" value="Genomic_DNA"/>
</dbReference>
<sequence>MNLPVPVAVGLWVVLGLVLLLAVLIGFARRRKDGGELVPSLYPVPGASELGTALAGPLHAIYVSTTPHGDWLRRIGVFGLGNRSDAIVTAYPAGVHIARRGEQDIFIPADTLTERTAATGIAGKYAPHEGLDIITWRPAGGGPPVDSGLRVVERGERAALGDAVDALIVPVAPESGAKPGALPGPAGTQPSSPTSTSTPNPMTSEESS</sequence>
<keyword evidence="2" id="KW-0812">Transmembrane</keyword>
<evidence type="ECO:0000313" key="5">
    <source>
        <dbReference type="Proteomes" id="UP000315389"/>
    </source>
</evidence>
<accession>A0A542ZW58</accession>
<protein>
    <recommendedName>
        <fullName evidence="3">PH domain-containing protein</fullName>
    </recommendedName>
</protein>
<gene>
    <name evidence="4" type="ORF">FB461_0943</name>
</gene>
<feature type="region of interest" description="Disordered" evidence="1">
    <location>
        <begin position="171"/>
        <end position="208"/>
    </location>
</feature>
<evidence type="ECO:0000256" key="2">
    <source>
        <dbReference type="SAM" id="Phobius"/>
    </source>
</evidence>
<keyword evidence="5" id="KW-1185">Reference proteome</keyword>
<dbReference type="InterPro" id="IPR057446">
    <property type="entry name" value="PH_bac"/>
</dbReference>
<reference evidence="4 5" key="1">
    <citation type="submission" date="2019-06" db="EMBL/GenBank/DDBJ databases">
        <title>Sequencing the genomes of 1000 actinobacteria strains.</title>
        <authorList>
            <person name="Klenk H.-P."/>
        </authorList>
    </citation>
    <scope>NUCLEOTIDE SEQUENCE [LARGE SCALE GENOMIC DNA]</scope>
    <source>
        <strain evidence="4 5">DSM 4813</strain>
    </source>
</reference>
<feature type="domain" description="PH" evidence="3">
    <location>
        <begin position="48"/>
        <end position="161"/>
    </location>
</feature>
<dbReference type="Proteomes" id="UP000315389">
    <property type="component" value="Unassembled WGS sequence"/>
</dbReference>
<dbReference type="RefSeq" id="WP_142119391.1">
    <property type="nucleotide sequence ID" value="NZ_BAAASV010000003.1"/>
</dbReference>
<feature type="compositionally biased region" description="Low complexity" evidence="1">
    <location>
        <begin position="176"/>
        <end position="208"/>
    </location>
</feature>
<evidence type="ECO:0000256" key="1">
    <source>
        <dbReference type="SAM" id="MobiDB-lite"/>
    </source>
</evidence>